<sequence length="251" mass="26880">MATSSREARRRKIMERGSDRLALITVSPDGEDKTSSSVLPEDNHSIDTGTTNADFGGSIQVSPLSTSEINPEAKQSPASEGSEPRSSLVSSTDRSTSVSTLATETHAESQTQNNKIFTPSRITSALAATETTRLFCSIAVALVVVLSYLGFPILGSKIISSILSFRPLYLVLLTNVTVVLAQLLDKQRSSGRDARGENKPPPASGNDWAEQLGKTLELGLLIQKVADAVFMDCAVYAVIVVCGVSFAWKFR</sequence>
<evidence type="ECO:0000313" key="3">
    <source>
        <dbReference type="EMBL" id="GMN39896.1"/>
    </source>
</evidence>
<keyword evidence="2" id="KW-0472">Membrane</keyword>
<dbReference type="AlphaFoldDB" id="A0AA88D2B4"/>
<keyword evidence="2" id="KW-1133">Transmembrane helix</keyword>
<dbReference type="EMBL" id="BTGU01000010">
    <property type="protein sequence ID" value="GMN39896.1"/>
    <property type="molecule type" value="Genomic_DNA"/>
</dbReference>
<feature type="compositionally biased region" description="Polar residues" evidence="1">
    <location>
        <begin position="46"/>
        <end position="69"/>
    </location>
</feature>
<dbReference type="PANTHER" id="PTHR35469:SF4">
    <property type="entry name" value="TRANSMEMBRANE PROTEIN"/>
    <property type="match status" value="1"/>
</dbReference>
<feature type="transmembrane region" description="Helical" evidence="2">
    <location>
        <begin position="229"/>
        <end position="248"/>
    </location>
</feature>
<keyword evidence="4" id="KW-1185">Reference proteome</keyword>
<protein>
    <submittedName>
        <fullName evidence="3">Uncharacterized protein</fullName>
    </submittedName>
</protein>
<feature type="region of interest" description="Disordered" evidence="1">
    <location>
        <begin position="1"/>
        <end position="114"/>
    </location>
</feature>
<organism evidence="3 4">
    <name type="scientific">Ficus carica</name>
    <name type="common">Common fig</name>
    <dbReference type="NCBI Taxonomy" id="3494"/>
    <lineage>
        <taxon>Eukaryota</taxon>
        <taxon>Viridiplantae</taxon>
        <taxon>Streptophyta</taxon>
        <taxon>Embryophyta</taxon>
        <taxon>Tracheophyta</taxon>
        <taxon>Spermatophyta</taxon>
        <taxon>Magnoliopsida</taxon>
        <taxon>eudicotyledons</taxon>
        <taxon>Gunneridae</taxon>
        <taxon>Pentapetalae</taxon>
        <taxon>rosids</taxon>
        <taxon>fabids</taxon>
        <taxon>Rosales</taxon>
        <taxon>Moraceae</taxon>
        <taxon>Ficeae</taxon>
        <taxon>Ficus</taxon>
    </lineage>
</organism>
<feature type="transmembrane region" description="Helical" evidence="2">
    <location>
        <begin position="134"/>
        <end position="155"/>
    </location>
</feature>
<proteinExistence type="predicted"/>
<evidence type="ECO:0000256" key="2">
    <source>
        <dbReference type="SAM" id="Phobius"/>
    </source>
</evidence>
<evidence type="ECO:0000313" key="4">
    <source>
        <dbReference type="Proteomes" id="UP001187192"/>
    </source>
</evidence>
<dbReference type="PANTHER" id="PTHR35469">
    <property type="entry name" value="TRANSMEMBRANE PROTEIN"/>
    <property type="match status" value="1"/>
</dbReference>
<comment type="caution">
    <text evidence="3">The sequence shown here is derived from an EMBL/GenBank/DDBJ whole genome shotgun (WGS) entry which is preliminary data.</text>
</comment>
<evidence type="ECO:0000256" key="1">
    <source>
        <dbReference type="SAM" id="MobiDB-lite"/>
    </source>
</evidence>
<name>A0AA88D2B4_FICCA</name>
<gene>
    <name evidence="3" type="ORF">TIFTF001_009122</name>
</gene>
<dbReference type="Proteomes" id="UP001187192">
    <property type="component" value="Unassembled WGS sequence"/>
</dbReference>
<accession>A0AA88D2B4</accession>
<feature type="compositionally biased region" description="Low complexity" evidence="1">
    <location>
        <begin position="85"/>
        <end position="101"/>
    </location>
</feature>
<reference evidence="3" key="1">
    <citation type="submission" date="2023-07" db="EMBL/GenBank/DDBJ databases">
        <title>draft genome sequence of fig (Ficus carica).</title>
        <authorList>
            <person name="Takahashi T."/>
            <person name="Nishimura K."/>
        </authorList>
    </citation>
    <scope>NUCLEOTIDE SEQUENCE</scope>
</reference>
<keyword evidence="2" id="KW-0812">Transmembrane</keyword>